<name>A0ACC3A8S4_9EURO</name>
<reference evidence="1" key="1">
    <citation type="submission" date="2022-10" db="EMBL/GenBank/DDBJ databases">
        <title>Culturing micro-colonial fungi from biological soil crusts in the Mojave desert and describing Neophaeococcomyces mojavensis, and introducing the new genera and species Taxawa tesnikishii.</title>
        <authorList>
            <person name="Kurbessoian T."/>
            <person name="Stajich J.E."/>
        </authorList>
    </citation>
    <scope>NUCLEOTIDE SEQUENCE</scope>
    <source>
        <strain evidence="1">JES_112</strain>
    </source>
</reference>
<organism evidence="1 2">
    <name type="scientific">Neophaeococcomyces mojaviensis</name>
    <dbReference type="NCBI Taxonomy" id="3383035"/>
    <lineage>
        <taxon>Eukaryota</taxon>
        <taxon>Fungi</taxon>
        <taxon>Dikarya</taxon>
        <taxon>Ascomycota</taxon>
        <taxon>Pezizomycotina</taxon>
        <taxon>Eurotiomycetes</taxon>
        <taxon>Chaetothyriomycetidae</taxon>
        <taxon>Chaetothyriales</taxon>
        <taxon>Chaetothyriales incertae sedis</taxon>
        <taxon>Neophaeococcomyces</taxon>
    </lineage>
</organism>
<sequence length="292" mass="33285">MLSTEMPVTLQRPEKDRRVRRASKQRGSMSDATGFPHQLYSGLASMTWKPHARSMSSVSSSSSLAPLRLADLAKQHGMGIHVDNWREDMAPVRQHLPMQHIIGSLKRDRDELTTLKAFDDASSWDGMQFSLRKEASTASPMSEDSFMHMLRTPKRRRLSTTSRTDSQCTTDSDPDRRFSYQAAEHIAKDIPQSALPGLNHVLNLATITAEERDIFSEYAPKHLEDPQTLMNEVLQLREQMMEDEVKQEEAEGMGDMADMYLDIVPLKRDAEVRKALEEFIDLNPSRHYIAKI</sequence>
<protein>
    <submittedName>
        <fullName evidence="1">Uncharacterized protein</fullName>
    </submittedName>
</protein>
<evidence type="ECO:0000313" key="1">
    <source>
        <dbReference type="EMBL" id="KAJ9657366.1"/>
    </source>
</evidence>
<proteinExistence type="predicted"/>
<accession>A0ACC3A8S4</accession>
<comment type="caution">
    <text evidence="1">The sequence shown here is derived from an EMBL/GenBank/DDBJ whole genome shotgun (WGS) entry which is preliminary data.</text>
</comment>
<dbReference type="EMBL" id="JAPDRQ010000065">
    <property type="protein sequence ID" value="KAJ9657366.1"/>
    <property type="molecule type" value="Genomic_DNA"/>
</dbReference>
<gene>
    <name evidence="1" type="ORF">H2198_004377</name>
</gene>
<dbReference type="Proteomes" id="UP001172386">
    <property type="component" value="Unassembled WGS sequence"/>
</dbReference>
<keyword evidence="2" id="KW-1185">Reference proteome</keyword>
<evidence type="ECO:0000313" key="2">
    <source>
        <dbReference type="Proteomes" id="UP001172386"/>
    </source>
</evidence>